<gene>
    <name evidence="1" type="ORF">ACFOOI_00955</name>
</gene>
<dbReference type="EMBL" id="JBHRYQ010000001">
    <property type="protein sequence ID" value="MFC3809207.1"/>
    <property type="molecule type" value="Genomic_DNA"/>
</dbReference>
<proteinExistence type="predicted"/>
<dbReference type="InterPro" id="IPR039498">
    <property type="entry name" value="NTP_transf_5"/>
</dbReference>
<dbReference type="Proteomes" id="UP001595616">
    <property type="component" value="Unassembled WGS sequence"/>
</dbReference>
<dbReference type="RefSeq" id="WP_379833956.1">
    <property type="nucleotide sequence ID" value="NZ_JBHRYQ010000001.1"/>
</dbReference>
<sequence>MVSKELQILIESIKVVLLDGSKEHIENLSNDSSIDWDKVDKMLQYHRIRPVFYEAMRRIKIQNKVVESAGRFSKIQAIKNLNEIQESKRVLLLLKAASIPVVPYKGILFLEKLYQNNALREIGDLDILVKPEDAVEAMKVLVADGYELAIENEITDALLNEIIATFPSPEIGLDKTSALGMNVHIDFHWGINEYEEYNIDADNIFNNTELGIYQKENLLIPDKFSIFKMLLNHHGGRECWVRLKDFADLIAFKKSYPEITEDTLISLAAELKMKKIYNASNSLLKVFFSANNFRIKDLPDFDSLEKVVYLWEYSVHWDKVWPKIMVFRIYRRLQDEYLSWYAFIKSQIYFFSKVNFSENKRPFVLPKRFIFLNAISKLLGYLNSHYIQPIFKKK</sequence>
<accession>A0ABV7YQS6</accession>
<comment type="caution">
    <text evidence="1">The sequence shown here is derived from an EMBL/GenBank/DDBJ whole genome shotgun (WGS) entry which is preliminary data.</text>
</comment>
<evidence type="ECO:0000313" key="2">
    <source>
        <dbReference type="Proteomes" id="UP001595616"/>
    </source>
</evidence>
<organism evidence="1 2">
    <name type="scientific">Lacihabitans lacunae</name>
    <dbReference type="NCBI Taxonomy" id="1028214"/>
    <lineage>
        <taxon>Bacteria</taxon>
        <taxon>Pseudomonadati</taxon>
        <taxon>Bacteroidota</taxon>
        <taxon>Cytophagia</taxon>
        <taxon>Cytophagales</taxon>
        <taxon>Leadbetterellaceae</taxon>
        <taxon>Lacihabitans</taxon>
    </lineage>
</organism>
<dbReference type="Pfam" id="PF14907">
    <property type="entry name" value="NTP_transf_5"/>
    <property type="match status" value="1"/>
</dbReference>
<keyword evidence="2" id="KW-1185">Reference proteome</keyword>
<name>A0ABV7YQS6_9BACT</name>
<evidence type="ECO:0000313" key="1">
    <source>
        <dbReference type="EMBL" id="MFC3809207.1"/>
    </source>
</evidence>
<protein>
    <submittedName>
        <fullName evidence="1">Nucleotidyltransferase family protein</fullName>
    </submittedName>
</protein>
<reference evidence="2" key="1">
    <citation type="journal article" date="2019" name="Int. J. Syst. Evol. Microbiol.">
        <title>The Global Catalogue of Microorganisms (GCM) 10K type strain sequencing project: providing services to taxonomists for standard genome sequencing and annotation.</title>
        <authorList>
            <consortium name="The Broad Institute Genomics Platform"/>
            <consortium name="The Broad Institute Genome Sequencing Center for Infectious Disease"/>
            <person name="Wu L."/>
            <person name="Ma J."/>
        </authorList>
    </citation>
    <scope>NUCLEOTIDE SEQUENCE [LARGE SCALE GENOMIC DNA]</scope>
    <source>
        <strain evidence="2">CECT 7956</strain>
    </source>
</reference>